<dbReference type="Proteomes" id="UP000325797">
    <property type="component" value="Chromosome"/>
</dbReference>
<dbReference type="Pfam" id="PF06742">
    <property type="entry name" value="DUF1214"/>
    <property type="match status" value="1"/>
</dbReference>
<dbReference type="InterPro" id="IPR037050">
    <property type="entry name" value="DUF1254_sf"/>
</dbReference>
<dbReference type="PANTHER" id="PTHR36509:SF3">
    <property type="entry name" value="SIGNAL PEPTIDE PROTEIN"/>
    <property type="match status" value="1"/>
</dbReference>
<dbReference type="PANTHER" id="PTHR36509">
    <property type="entry name" value="BLL3101 PROTEIN"/>
    <property type="match status" value="1"/>
</dbReference>
<feature type="signal peptide" evidence="1">
    <location>
        <begin position="1"/>
        <end position="25"/>
    </location>
</feature>
<evidence type="ECO:0000313" key="4">
    <source>
        <dbReference type="EMBL" id="QEX20606.1"/>
    </source>
</evidence>
<dbReference type="AlphaFoldDB" id="A0A5J6N129"/>
<accession>A0A5J6N129</accession>
<feature type="domain" description="DUF1214" evidence="2">
    <location>
        <begin position="361"/>
        <end position="468"/>
    </location>
</feature>
<proteinExistence type="predicted"/>
<dbReference type="InterPro" id="IPR010679">
    <property type="entry name" value="DUF1254"/>
</dbReference>
<dbReference type="InterPro" id="IPR037049">
    <property type="entry name" value="DUF1214_C_sf"/>
</dbReference>
<dbReference type="Pfam" id="PF06863">
    <property type="entry name" value="DUF1254"/>
    <property type="match status" value="1"/>
</dbReference>
<name>A0A5J6N129_9PROT</name>
<evidence type="ECO:0000259" key="2">
    <source>
        <dbReference type="Pfam" id="PF06742"/>
    </source>
</evidence>
<gene>
    <name evidence="4" type="ORF">FRZ61_05240</name>
</gene>
<dbReference type="RefSeq" id="WP_191909267.1">
    <property type="nucleotide sequence ID" value="NZ_CP042582.1"/>
</dbReference>
<keyword evidence="1" id="KW-0732">Signal</keyword>
<feature type="domain" description="DUF1254" evidence="3">
    <location>
        <begin position="98"/>
        <end position="210"/>
    </location>
</feature>
<organism evidence="4 5">
    <name type="scientific">Hypericibacter adhaerens</name>
    <dbReference type="NCBI Taxonomy" id="2602016"/>
    <lineage>
        <taxon>Bacteria</taxon>
        <taxon>Pseudomonadati</taxon>
        <taxon>Pseudomonadota</taxon>
        <taxon>Alphaproteobacteria</taxon>
        <taxon>Rhodospirillales</taxon>
        <taxon>Dongiaceae</taxon>
        <taxon>Hypericibacter</taxon>
    </lineage>
</organism>
<dbReference type="Gene3D" id="2.60.120.600">
    <property type="entry name" value="Domain of unknown function DUF1214, C-terminal domain"/>
    <property type="match status" value="1"/>
</dbReference>
<dbReference type="Gene3D" id="2.60.40.1610">
    <property type="entry name" value="Domain of unknown function DUF1254"/>
    <property type="match status" value="1"/>
</dbReference>
<keyword evidence="5" id="KW-1185">Reference proteome</keyword>
<dbReference type="Gene3D" id="1.10.3360.10">
    <property type="entry name" value="VPA0735-like domain"/>
    <property type="match status" value="1"/>
</dbReference>
<dbReference type="KEGG" id="hadh:FRZ61_05240"/>
<evidence type="ECO:0000259" key="3">
    <source>
        <dbReference type="Pfam" id="PF06863"/>
    </source>
</evidence>
<protein>
    <recommendedName>
        <fullName evidence="6">DUF1254 domain-containing protein</fullName>
    </recommendedName>
</protein>
<sequence>MKSVAYNALAAGILLATGLTSSVRAETVETHIGPLEIVNGYPTPEATQKIFDESDFQRATQAYLWGLPAVGFHGLHLAQLNIFGAKDGDVVLYVTLKDKTGMLTPNLTTIYAMSFWNLATQGPLVVIVPKGASAGGVLDIWQRPITDVGQTGPDKGQGGKYLILPPTGDAIVNPEFNVLRSPTNQIWFATRGLGSDPVAAEAVVRGYQLYAYDDRQRPPQTKFIPVGGKDWTSEQPRDLRYWQWLHDVLEPEEPEERDRFFYGMLLPLGIEHGKPFAPDERQKKILTEAAVLGDMLGRATAYAKRVEGNEVWDGKHWEYANMVELDQTFRGYGQIDERGSWYYEAIGNTVGMQGRTLGFGQVYLEAQKDKDGAWLDGGKSYHLRVPADAPVEQFWSFTLYDNMTRGPLITPQGAADISSRKEGLAVNPDGTVDLYFGPNPPPGANANFVQTVPGKGWFTYFRLYGPKQAYFDKSWQLGDIEEMP</sequence>
<dbReference type="SUPFAM" id="SSF160935">
    <property type="entry name" value="VPA0735-like"/>
    <property type="match status" value="1"/>
</dbReference>
<dbReference type="InterPro" id="IPR010621">
    <property type="entry name" value="DUF1214"/>
</dbReference>
<evidence type="ECO:0000313" key="5">
    <source>
        <dbReference type="Proteomes" id="UP000325797"/>
    </source>
</evidence>
<reference evidence="4 5" key="1">
    <citation type="submission" date="2019-08" db="EMBL/GenBank/DDBJ databases">
        <title>Hyperibacter terrae gen. nov., sp. nov. and Hyperibacter viscosus sp. nov., two new members in the family Rhodospirillaceae isolated from the rhizosphere of Hypericum perforatum.</title>
        <authorList>
            <person name="Noviana Z."/>
        </authorList>
    </citation>
    <scope>NUCLEOTIDE SEQUENCE [LARGE SCALE GENOMIC DNA]</scope>
    <source>
        <strain evidence="4 5">R5959</strain>
    </source>
</reference>
<feature type="chain" id="PRO_5023857259" description="DUF1254 domain-containing protein" evidence="1">
    <location>
        <begin position="26"/>
        <end position="484"/>
    </location>
</feature>
<evidence type="ECO:0008006" key="6">
    <source>
        <dbReference type="Google" id="ProtNLM"/>
    </source>
</evidence>
<evidence type="ECO:0000256" key="1">
    <source>
        <dbReference type="SAM" id="SignalP"/>
    </source>
</evidence>
<dbReference type="EMBL" id="CP042582">
    <property type="protein sequence ID" value="QEX20606.1"/>
    <property type="molecule type" value="Genomic_DNA"/>
</dbReference>